<name>A0A9W8JSN0_9AGAR</name>
<protein>
    <submittedName>
        <fullName evidence="2">Uncharacterized protein</fullName>
    </submittedName>
</protein>
<feature type="compositionally biased region" description="Polar residues" evidence="1">
    <location>
        <begin position="37"/>
        <end position="58"/>
    </location>
</feature>
<dbReference type="Proteomes" id="UP001148786">
    <property type="component" value="Unassembled WGS sequence"/>
</dbReference>
<proteinExistence type="predicted"/>
<dbReference type="AlphaFoldDB" id="A0A9W8JSN0"/>
<evidence type="ECO:0000256" key="1">
    <source>
        <dbReference type="SAM" id="MobiDB-lite"/>
    </source>
</evidence>
<sequence>MEPAEEASTFLPRPAPHLPPRRCHPTDNIDGRRLRLSHSSPFTSSTTNQDSHSGTNLTSREEDAAASEAVLTDPFHRDPTFAHPYRPGISGLFHALCRAHDNGARAASIFYRFQAVDPMAAVRVLDELTGDDRSDNALLTFLLMSVFDRDRDAGVNLVRLFGTLPSRPRHSSAGGTQPTSFAASMKGAHPSLELPFFEWAWGLIFR</sequence>
<feature type="compositionally biased region" description="Basic and acidic residues" evidence="1">
    <location>
        <begin position="24"/>
        <end position="33"/>
    </location>
</feature>
<gene>
    <name evidence="2" type="ORF">NLJ89_g9902</name>
</gene>
<feature type="region of interest" description="Disordered" evidence="1">
    <location>
        <begin position="1"/>
        <end position="67"/>
    </location>
</feature>
<accession>A0A9W8JSN0</accession>
<reference evidence="2" key="1">
    <citation type="submission" date="2022-07" db="EMBL/GenBank/DDBJ databases">
        <title>Genome Sequence of Agrocybe chaxingu.</title>
        <authorList>
            <person name="Buettner E."/>
        </authorList>
    </citation>
    <scope>NUCLEOTIDE SEQUENCE</scope>
    <source>
        <strain evidence="2">MP-N11</strain>
    </source>
</reference>
<organism evidence="2 3">
    <name type="scientific">Agrocybe chaxingu</name>
    <dbReference type="NCBI Taxonomy" id="84603"/>
    <lineage>
        <taxon>Eukaryota</taxon>
        <taxon>Fungi</taxon>
        <taxon>Dikarya</taxon>
        <taxon>Basidiomycota</taxon>
        <taxon>Agaricomycotina</taxon>
        <taxon>Agaricomycetes</taxon>
        <taxon>Agaricomycetidae</taxon>
        <taxon>Agaricales</taxon>
        <taxon>Agaricineae</taxon>
        <taxon>Strophariaceae</taxon>
        <taxon>Agrocybe</taxon>
    </lineage>
</organism>
<comment type="caution">
    <text evidence="2">The sequence shown here is derived from an EMBL/GenBank/DDBJ whole genome shotgun (WGS) entry which is preliminary data.</text>
</comment>
<dbReference type="EMBL" id="JANKHO010001650">
    <property type="protein sequence ID" value="KAJ3500190.1"/>
    <property type="molecule type" value="Genomic_DNA"/>
</dbReference>
<keyword evidence="3" id="KW-1185">Reference proteome</keyword>
<evidence type="ECO:0000313" key="3">
    <source>
        <dbReference type="Proteomes" id="UP001148786"/>
    </source>
</evidence>
<evidence type="ECO:0000313" key="2">
    <source>
        <dbReference type="EMBL" id="KAJ3500190.1"/>
    </source>
</evidence>